<reference evidence="1 2" key="1">
    <citation type="journal article" date="2013" name="Genome Announc.">
        <title>Draft Genome Sequence of an Alphaproteobacterium, Caenispirillum salinarum AK4(T), Isolated from a Solar Saltern.</title>
        <authorList>
            <person name="Khatri I."/>
            <person name="Singh A."/>
            <person name="Korpole S."/>
            <person name="Pinnaka A.K."/>
            <person name="Subramanian S."/>
        </authorList>
    </citation>
    <scope>NUCLEOTIDE SEQUENCE [LARGE SCALE GENOMIC DNA]</scope>
    <source>
        <strain evidence="1 2">AK4</strain>
    </source>
</reference>
<evidence type="ECO:0008006" key="3">
    <source>
        <dbReference type="Google" id="ProtNLM"/>
    </source>
</evidence>
<organism evidence="1 2">
    <name type="scientific">Caenispirillum salinarum AK4</name>
    <dbReference type="NCBI Taxonomy" id="1238182"/>
    <lineage>
        <taxon>Bacteria</taxon>
        <taxon>Pseudomonadati</taxon>
        <taxon>Pseudomonadota</taxon>
        <taxon>Alphaproteobacteria</taxon>
        <taxon>Rhodospirillales</taxon>
        <taxon>Novispirillaceae</taxon>
        <taxon>Caenispirillum</taxon>
    </lineage>
</organism>
<proteinExistence type="predicted"/>
<protein>
    <recommendedName>
        <fullName evidence="3">DUF488 domain-containing protein</fullName>
    </recommendedName>
</protein>
<dbReference type="PANTHER" id="PTHR39337:SF1">
    <property type="entry name" value="BLR5642 PROTEIN"/>
    <property type="match status" value="1"/>
</dbReference>
<dbReference type="eggNOG" id="COG5483">
    <property type="taxonomic scope" value="Bacteria"/>
</dbReference>
<dbReference type="Pfam" id="PF04343">
    <property type="entry name" value="DUF488"/>
    <property type="match status" value="1"/>
</dbReference>
<accession>K9GYR2</accession>
<dbReference type="PANTHER" id="PTHR39337">
    <property type="entry name" value="BLR5642 PROTEIN"/>
    <property type="match status" value="1"/>
</dbReference>
<dbReference type="OrthoDB" id="9810084at2"/>
<evidence type="ECO:0000313" key="1">
    <source>
        <dbReference type="EMBL" id="EKV30432.1"/>
    </source>
</evidence>
<sequence length="153" mass="16468">MAGLFTIGYEGASLDAFLDELGRAGVTLVVDVRDHPWSRRPEFCRRRLEEALAARGVAYRHDKALGNPKAGREAAKAGDMQAYRAIMAARLASATGVASVARIAEECAHRDIALLCMERNPDMCHRSIVAAAIHAVGAPIPCHLRPGAQLNLL</sequence>
<dbReference type="InterPro" id="IPR014519">
    <property type="entry name" value="UCP024492"/>
</dbReference>
<dbReference type="PIRSF" id="PIRSF024492">
    <property type="entry name" value="UCP024492"/>
    <property type="match status" value="1"/>
</dbReference>
<dbReference type="EMBL" id="ANHY01000008">
    <property type="protein sequence ID" value="EKV30432.1"/>
    <property type="molecule type" value="Genomic_DNA"/>
</dbReference>
<gene>
    <name evidence="1" type="ORF">C882_4391</name>
</gene>
<name>K9GYR2_9PROT</name>
<dbReference type="InterPro" id="IPR007438">
    <property type="entry name" value="DUF488"/>
</dbReference>
<comment type="caution">
    <text evidence="1">The sequence shown here is derived from an EMBL/GenBank/DDBJ whole genome shotgun (WGS) entry which is preliminary data.</text>
</comment>
<dbReference type="AlphaFoldDB" id="K9GYR2"/>
<dbReference type="RefSeq" id="WP_009540499.1">
    <property type="nucleotide sequence ID" value="NZ_ANHY01000008.1"/>
</dbReference>
<dbReference type="Proteomes" id="UP000009881">
    <property type="component" value="Unassembled WGS sequence"/>
</dbReference>
<keyword evidence="2" id="KW-1185">Reference proteome</keyword>
<dbReference type="STRING" id="1238182.C882_4391"/>
<evidence type="ECO:0000313" key="2">
    <source>
        <dbReference type="Proteomes" id="UP000009881"/>
    </source>
</evidence>